<dbReference type="InterPro" id="IPR036034">
    <property type="entry name" value="PDZ_sf"/>
</dbReference>
<proteinExistence type="predicted"/>
<feature type="region of interest" description="Disordered" evidence="2">
    <location>
        <begin position="572"/>
        <end position="597"/>
    </location>
</feature>
<reference evidence="3 4" key="1">
    <citation type="journal article" date="2015" name="Plant Cell">
        <title>Oil accumulation by the oleaginous diatom Fistulifera solaris as revealed by the genome and transcriptome.</title>
        <authorList>
            <person name="Tanaka T."/>
            <person name="Maeda Y."/>
            <person name="Veluchamy A."/>
            <person name="Tanaka M."/>
            <person name="Abida H."/>
            <person name="Marechal E."/>
            <person name="Bowler C."/>
            <person name="Muto M."/>
            <person name="Sunaga Y."/>
            <person name="Tanaka M."/>
            <person name="Yoshino T."/>
            <person name="Taniguchi T."/>
            <person name="Fukuda Y."/>
            <person name="Nemoto M."/>
            <person name="Matsumoto M."/>
            <person name="Wong P.S."/>
            <person name="Aburatani S."/>
            <person name="Fujibuchi W."/>
        </authorList>
    </citation>
    <scope>NUCLEOTIDE SEQUENCE [LARGE SCALE GENOMIC DNA]</scope>
    <source>
        <strain evidence="3 4">JPCC DA0580</strain>
    </source>
</reference>
<accession>A0A1Z5KAU6</accession>
<feature type="compositionally biased region" description="Basic and acidic residues" evidence="2">
    <location>
        <begin position="255"/>
        <end position="264"/>
    </location>
</feature>
<feature type="compositionally biased region" description="Basic and acidic residues" evidence="2">
    <location>
        <begin position="572"/>
        <end position="582"/>
    </location>
</feature>
<keyword evidence="1" id="KW-0175">Coiled coil</keyword>
<evidence type="ECO:0000256" key="2">
    <source>
        <dbReference type="SAM" id="MobiDB-lite"/>
    </source>
</evidence>
<dbReference type="InParanoid" id="A0A1Z5KAU6"/>
<feature type="compositionally biased region" description="Basic and acidic residues" evidence="2">
    <location>
        <begin position="273"/>
        <end position="294"/>
    </location>
</feature>
<feature type="region of interest" description="Disordered" evidence="2">
    <location>
        <begin position="29"/>
        <end position="49"/>
    </location>
</feature>
<dbReference type="OrthoDB" id="49612at2759"/>
<dbReference type="Gene3D" id="2.30.42.10">
    <property type="match status" value="1"/>
</dbReference>
<feature type="region of interest" description="Disordered" evidence="2">
    <location>
        <begin position="336"/>
        <end position="369"/>
    </location>
</feature>
<dbReference type="Proteomes" id="UP000198406">
    <property type="component" value="Unassembled WGS sequence"/>
</dbReference>
<sequence>MSNNNQQGLMKKLFLPTFTDAGSNETFQQSTYQATDETHSEASTAVHDNRSHVKRQFHSSAHRSINANRPPPFFASTRPVSVKQHASEVETPVETPERQPFGSTRTLSTVALARGVSASSTDERIELDDNSDTDQVARANAAIAHQRIERFDIERDGDTEHNQLSVVRTEIHSRKVEETPWEEEATPEQTAFGKQLLFARKHPTALSDVLSTASEMGTVIEYNDKLAELENMEFHSPSPIRTYREKQETQSPRNSLERRTEKSDISMPVLDEVVNKTNRDSEYDEKKGSEQEEDILHKFKPSHTTSALLSKAFKRIGTGIAHGSRVVMSAPTTPLGASRMAHSTSPQFTTSNTEIHKSSQTSGAVTGTPSSFLLRSPGSKAFELASSQPRDLLRPRFSSRNRGHSVGSRIDEDQPTEIMRRPHQTAFQIARSCFSYDAYDSAMDDMFEVSATETDNDFMPSSYGGVRRPTPLEHPPIIRTSASWDAAGVSQVRSARFKLSHQRRRQELWDADSIENKGWEAFHAVNFKDSSEPASIIHEVSASPQSKEFEREDAINILACLVERGVSLRDREGRSASNREIDGPVEGNSVSRLGADTTRSTALSGVDELRDMVLASNTGENSLSYERRLVALDELLRSHEYAQEMRRASESALTWLKTVDYSAGPTLRQPNHSKERVVESEFETLPEGLDLATAKALLRSSQLKVKEKCDLADKLNEELAKCRAEIGRLRSSSQATTTFKSPDRSILDESEDALPEDDASQNKSFDTASTPIVAIDDSGFVEASFLMNEYDPPGALFPDQRISTVEGASLAMYQKALDDANEQIRKLQAQLNDAIKNGKNGHVPSFVNKGIRLPLRESSADQSQDQLLVDEENYETDWSQLSSGLPPPPDHDLHNPIVNAVLEQWSNDPGLHHHLLDWMEAVLEGGDASSIPPLMISNLEAHVRDGFVMHVLPQLLRRADIRVDVQTRTRRVTAHDLSVTVEPSDPFRSKQSVLVDDDVGSTTHSTTTSITGNTLLARKRTGSIGSAKRPSPYDGISKVSYDEIAEDGIGADQPHGLMSALGGALGGLLARRRPPHLSGLSDGPGSPLDVSPSAQSAAVHVAAAAEAFGSNQGKPVFLDEGSGDDQPYHRVVSAPAGRIGVTFVQYRGHAMVSDVAPDSPLAGWIFPSDILIAIDELPVSGMPVRDIIKVLMDRKQKQRALRVISSHAMNELSLNTSLMMDAGN</sequence>
<feature type="compositionally biased region" description="Polar residues" evidence="2">
    <location>
        <begin position="341"/>
        <end position="369"/>
    </location>
</feature>
<dbReference type="EMBL" id="BDSP01000199">
    <property type="protein sequence ID" value="GAX23292.1"/>
    <property type="molecule type" value="Genomic_DNA"/>
</dbReference>
<dbReference type="PANTHER" id="PTHR38909">
    <property type="entry name" value="G PROTEIN GAMMA DOMAIN-CONTAINING PROTEIN"/>
    <property type="match status" value="1"/>
</dbReference>
<evidence type="ECO:0008006" key="5">
    <source>
        <dbReference type="Google" id="ProtNLM"/>
    </source>
</evidence>
<evidence type="ECO:0000256" key="1">
    <source>
        <dbReference type="SAM" id="Coils"/>
    </source>
</evidence>
<evidence type="ECO:0000313" key="4">
    <source>
        <dbReference type="Proteomes" id="UP000198406"/>
    </source>
</evidence>
<feature type="coiled-coil region" evidence="1">
    <location>
        <begin position="810"/>
        <end position="837"/>
    </location>
</feature>
<dbReference type="AlphaFoldDB" id="A0A1Z5KAU6"/>
<feature type="region of interest" description="Disordered" evidence="2">
    <location>
        <begin position="234"/>
        <end position="294"/>
    </location>
</feature>
<protein>
    <recommendedName>
        <fullName evidence="5">PDZ domain-containing protein</fullName>
    </recommendedName>
</protein>
<evidence type="ECO:0000313" key="3">
    <source>
        <dbReference type="EMBL" id="GAX23292.1"/>
    </source>
</evidence>
<feature type="compositionally biased region" description="Acidic residues" evidence="2">
    <location>
        <begin position="748"/>
        <end position="759"/>
    </location>
</feature>
<organism evidence="3 4">
    <name type="scientific">Fistulifera solaris</name>
    <name type="common">Oleaginous diatom</name>
    <dbReference type="NCBI Taxonomy" id="1519565"/>
    <lineage>
        <taxon>Eukaryota</taxon>
        <taxon>Sar</taxon>
        <taxon>Stramenopiles</taxon>
        <taxon>Ochrophyta</taxon>
        <taxon>Bacillariophyta</taxon>
        <taxon>Bacillariophyceae</taxon>
        <taxon>Bacillariophycidae</taxon>
        <taxon>Naviculales</taxon>
        <taxon>Naviculaceae</taxon>
        <taxon>Fistulifera</taxon>
    </lineage>
</organism>
<comment type="caution">
    <text evidence="3">The sequence shown here is derived from an EMBL/GenBank/DDBJ whole genome shotgun (WGS) entry which is preliminary data.</text>
</comment>
<dbReference type="PANTHER" id="PTHR38909:SF1">
    <property type="entry name" value="G PROTEIN GAMMA DOMAIN-CONTAINING PROTEIN"/>
    <property type="match status" value="1"/>
</dbReference>
<dbReference type="SUPFAM" id="SSF50156">
    <property type="entry name" value="PDZ domain-like"/>
    <property type="match status" value="1"/>
</dbReference>
<name>A0A1Z5KAU6_FISSO</name>
<feature type="coiled-coil region" evidence="1">
    <location>
        <begin position="705"/>
        <end position="732"/>
    </location>
</feature>
<gene>
    <name evidence="3" type="ORF">FisN_21Hh022</name>
</gene>
<feature type="region of interest" description="Disordered" evidence="2">
    <location>
        <begin position="732"/>
        <end position="765"/>
    </location>
</feature>
<keyword evidence="4" id="KW-1185">Reference proteome</keyword>